<reference evidence="1" key="1">
    <citation type="journal article" date="2012" name="Nat. Genet.">
        <title>Whole-genome sequence of Schistosoma haematobium.</title>
        <authorList>
            <person name="Young N.D."/>
            <person name="Jex A.R."/>
            <person name="Li B."/>
            <person name="Liu S."/>
            <person name="Yang L."/>
            <person name="Xiong Z."/>
            <person name="Li Y."/>
            <person name="Cantacessi C."/>
            <person name="Hall R.S."/>
            <person name="Xu X."/>
            <person name="Chen F."/>
            <person name="Wu X."/>
            <person name="Zerlotini A."/>
            <person name="Oliveira G."/>
            <person name="Hofmann A."/>
            <person name="Zhang G."/>
            <person name="Fang X."/>
            <person name="Kang Y."/>
            <person name="Campbell B.E."/>
            <person name="Loukas A."/>
            <person name="Ranganathan S."/>
            <person name="Rollinson D."/>
            <person name="Rinaldi G."/>
            <person name="Brindley P.J."/>
            <person name="Yang H."/>
            <person name="Wang J."/>
            <person name="Wang J."/>
            <person name="Gasser R.B."/>
        </authorList>
    </citation>
    <scope>NUCLEOTIDE SEQUENCE</scope>
</reference>
<dbReference type="GO" id="GO:0005507">
    <property type="term" value="F:copper ion binding"/>
    <property type="evidence" value="ECO:0007669"/>
    <property type="project" value="InterPro"/>
</dbReference>
<dbReference type="Pfam" id="PF01186">
    <property type="entry name" value="Lysyl_oxidase"/>
    <property type="match status" value="1"/>
</dbReference>
<keyword evidence="2" id="KW-1185">Reference proteome</keyword>
<name>A0A922LY94_SCHHA</name>
<dbReference type="AlphaFoldDB" id="A0A922LY94"/>
<organism evidence="1 2">
    <name type="scientific">Schistosoma haematobium</name>
    <name type="common">Blood fluke</name>
    <dbReference type="NCBI Taxonomy" id="6185"/>
    <lineage>
        <taxon>Eukaryota</taxon>
        <taxon>Metazoa</taxon>
        <taxon>Spiralia</taxon>
        <taxon>Lophotrochozoa</taxon>
        <taxon>Platyhelminthes</taxon>
        <taxon>Trematoda</taxon>
        <taxon>Digenea</taxon>
        <taxon>Strigeidida</taxon>
        <taxon>Schistosomatoidea</taxon>
        <taxon>Schistosomatidae</taxon>
        <taxon>Schistosoma</taxon>
    </lineage>
</organism>
<dbReference type="InterPro" id="IPR050912">
    <property type="entry name" value="LOX-like_protein"/>
</dbReference>
<evidence type="ECO:0000313" key="1">
    <source>
        <dbReference type="EMBL" id="KAH9595822.1"/>
    </source>
</evidence>
<dbReference type="EMBL" id="AMPZ03000001">
    <property type="protein sequence ID" value="KAH9595822.1"/>
    <property type="molecule type" value="Genomic_DNA"/>
</dbReference>
<protein>
    <submittedName>
        <fullName evidence="1">Lysyl oxidase 2B</fullName>
    </submittedName>
</protein>
<reference evidence="1" key="2">
    <citation type="journal article" date="2019" name="Gigascience">
        <title>High-quality Schistosoma haematobium genome achieved by single-molecule and long-range sequencing.</title>
        <authorList>
            <person name="Stroehlein A.J."/>
            <person name="Korhonen P.K."/>
            <person name="Chong T.M."/>
            <person name="Lim Y.L."/>
            <person name="Chan K.G."/>
            <person name="Webster B."/>
            <person name="Rollinson D."/>
            <person name="Brindley P.J."/>
            <person name="Gasser R.B."/>
            <person name="Young N.D."/>
        </authorList>
    </citation>
    <scope>NUCLEOTIDE SEQUENCE</scope>
</reference>
<dbReference type="RefSeq" id="XP_051074642.1">
    <property type="nucleotide sequence ID" value="XM_051209209.1"/>
</dbReference>
<dbReference type="CTD" id="24596737"/>
<dbReference type="GO" id="GO:0005615">
    <property type="term" value="C:extracellular space"/>
    <property type="evidence" value="ECO:0007669"/>
    <property type="project" value="TreeGrafter"/>
</dbReference>
<dbReference type="GO" id="GO:0004720">
    <property type="term" value="F:protein-lysine 6-oxidase activity"/>
    <property type="evidence" value="ECO:0007669"/>
    <property type="project" value="TreeGrafter"/>
</dbReference>
<comment type="caution">
    <text evidence="1">The sequence shown here is derived from an EMBL/GenBank/DDBJ whole genome shotgun (WGS) entry which is preliminary data.</text>
</comment>
<reference evidence="1" key="4">
    <citation type="journal article" date="2022" name="PLoS Pathog.">
        <title>Chromosome-level genome of Schistosoma haematobium underpins genome-wide explorations of molecular variation.</title>
        <authorList>
            <person name="Stroehlein A.J."/>
            <person name="Korhonen P.K."/>
            <person name="Lee V.V."/>
            <person name="Ralph S.A."/>
            <person name="Mentink-Kane M."/>
            <person name="You H."/>
            <person name="McManus D.P."/>
            <person name="Tchuente L.T."/>
            <person name="Stothard J.R."/>
            <person name="Kaur P."/>
            <person name="Dudchenko O."/>
            <person name="Aiden E.L."/>
            <person name="Yang B."/>
            <person name="Yang H."/>
            <person name="Emery A.M."/>
            <person name="Webster B.L."/>
            <person name="Brindley P.J."/>
            <person name="Rollinson D."/>
            <person name="Chang B.C.H."/>
            <person name="Gasser R.B."/>
            <person name="Young N.D."/>
        </authorList>
    </citation>
    <scope>NUCLEOTIDE SEQUENCE</scope>
</reference>
<dbReference type="Proteomes" id="UP000471633">
    <property type="component" value="Unassembled WGS sequence"/>
</dbReference>
<dbReference type="GeneID" id="24596737"/>
<dbReference type="PANTHER" id="PTHR45817:SF4">
    <property type="entry name" value="LYSYL OXIDASE-LIKE-RELATED"/>
    <property type="match status" value="1"/>
</dbReference>
<dbReference type="PANTHER" id="PTHR45817">
    <property type="entry name" value="LYSYL OXIDASE-LIKE-RELATED"/>
    <property type="match status" value="1"/>
</dbReference>
<reference evidence="1" key="3">
    <citation type="submission" date="2021-06" db="EMBL/GenBank/DDBJ databases">
        <title>Chromosome-level genome assembly for S. haematobium.</title>
        <authorList>
            <person name="Stroehlein A.J."/>
        </authorList>
    </citation>
    <scope>NUCLEOTIDE SEQUENCE</scope>
</reference>
<evidence type="ECO:0000313" key="2">
    <source>
        <dbReference type="Proteomes" id="UP000471633"/>
    </source>
</evidence>
<accession>A0A922LY94</accession>
<sequence length="194" mass="22474">MLLSNIFNYNHKSMFLFVNIVLADLEPDVKALESSAYSSMIPLFQAQCALEENCFPPSVYNLINRNRHLALMHMRRLLRFSSIIHNVGTDVFRPHEPPERWVWHACHMHYHSMKVFSYYKVINAKQQIMAVGHKASFCLEDNACKNGYKKHFVCSTTLVTRGDQATWGNIHLSQAVLIPTDWIFLECDLMILVS</sequence>
<proteinExistence type="predicted"/>
<dbReference type="InterPro" id="IPR001695">
    <property type="entry name" value="Lysyl_oxidase"/>
</dbReference>
<dbReference type="PRINTS" id="PR00074">
    <property type="entry name" value="LYSYLOXIDASE"/>
</dbReference>
<gene>
    <name evidence="1" type="primary">LOXL2B_1</name>
    <name evidence="1" type="ORF">MS3_00001730</name>
</gene>